<organism evidence="10">
    <name type="scientific">hydrothermal vent metagenome</name>
    <dbReference type="NCBI Taxonomy" id="652676"/>
    <lineage>
        <taxon>unclassified sequences</taxon>
        <taxon>metagenomes</taxon>
        <taxon>ecological metagenomes</taxon>
    </lineage>
</organism>
<dbReference type="PROSITE" id="PS00177">
    <property type="entry name" value="TOPOISOMERASE_II"/>
    <property type="match status" value="1"/>
</dbReference>
<dbReference type="InterPro" id="IPR002288">
    <property type="entry name" value="DNA_gyrase_B_C"/>
</dbReference>
<evidence type="ECO:0000256" key="7">
    <source>
        <dbReference type="ARBA" id="ARBA00023125"/>
    </source>
</evidence>
<proteinExistence type="predicted"/>
<comment type="catalytic activity">
    <reaction evidence="1">
        <text>ATP-dependent breakage, passage and rejoining of double-stranded DNA.</text>
        <dbReference type="EC" id="5.6.2.2"/>
    </reaction>
</comment>
<dbReference type="GO" id="GO:0003918">
    <property type="term" value="F:DNA topoisomerase type II (double strand cut, ATP-hydrolyzing) activity"/>
    <property type="evidence" value="ECO:0007669"/>
    <property type="project" value="UniProtKB-EC"/>
</dbReference>
<keyword evidence="5" id="KW-0460">Magnesium</keyword>
<dbReference type="FunFam" id="3.40.50.670:FF:000006">
    <property type="entry name" value="DNA topoisomerase (ATP-hydrolyzing)"/>
    <property type="match status" value="1"/>
</dbReference>
<dbReference type="PRINTS" id="PR01098">
    <property type="entry name" value="TOPISMRASE4B"/>
</dbReference>
<evidence type="ECO:0000256" key="1">
    <source>
        <dbReference type="ARBA" id="ARBA00000185"/>
    </source>
</evidence>
<dbReference type="PANTHER" id="PTHR45866:SF4">
    <property type="entry name" value="DNA TOPOISOMERASE 4 SUBUNIT B"/>
    <property type="match status" value="1"/>
</dbReference>
<keyword evidence="7" id="KW-0238">DNA-binding</keyword>
<dbReference type="PROSITE" id="PS50880">
    <property type="entry name" value="TOPRIM"/>
    <property type="match status" value="1"/>
</dbReference>
<evidence type="ECO:0000256" key="2">
    <source>
        <dbReference type="ARBA" id="ARBA00022723"/>
    </source>
</evidence>
<keyword evidence="6" id="KW-0799">Topoisomerase</keyword>
<keyword evidence="3" id="KW-0547">Nucleotide-binding</keyword>
<name>A0A3B0SLA4_9ZZZZ</name>
<evidence type="ECO:0000256" key="8">
    <source>
        <dbReference type="ARBA" id="ARBA00023235"/>
    </source>
</evidence>
<dbReference type="GO" id="GO:0003677">
    <property type="term" value="F:DNA binding"/>
    <property type="evidence" value="ECO:0007669"/>
    <property type="project" value="UniProtKB-KW"/>
</dbReference>
<accession>A0A3B0SLA4</accession>
<feature type="non-terminal residue" evidence="10">
    <location>
        <position position="1"/>
    </location>
</feature>
<evidence type="ECO:0000256" key="4">
    <source>
        <dbReference type="ARBA" id="ARBA00022840"/>
    </source>
</evidence>
<dbReference type="EC" id="5.99.1.-" evidence="10"/>
<reference evidence="10" key="1">
    <citation type="submission" date="2018-06" db="EMBL/GenBank/DDBJ databases">
        <authorList>
            <person name="Zhirakovskaya E."/>
        </authorList>
    </citation>
    <scope>NUCLEOTIDE SEQUENCE</scope>
</reference>
<dbReference type="SUPFAM" id="SSF56719">
    <property type="entry name" value="Type II DNA topoisomerase"/>
    <property type="match status" value="1"/>
</dbReference>
<evidence type="ECO:0000256" key="5">
    <source>
        <dbReference type="ARBA" id="ARBA00022842"/>
    </source>
</evidence>
<dbReference type="SMART" id="SM00433">
    <property type="entry name" value="TOP2c"/>
    <property type="match status" value="1"/>
</dbReference>
<dbReference type="Pfam" id="PF01751">
    <property type="entry name" value="Toprim"/>
    <property type="match status" value="1"/>
</dbReference>
<dbReference type="GO" id="GO:0046872">
    <property type="term" value="F:metal ion binding"/>
    <property type="evidence" value="ECO:0007669"/>
    <property type="project" value="UniProtKB-KW"/>
</dbReference>
<dbReference type="GO" id="GO:0006265">
    <property type="term" value="P:DNA topological change"/>
    <property type="evidence" value="ECO:0007669"/>
    <property type="project" value="InterPro"/>
</dbReference>
<dbReference type="InterPro" id="IPR013759">
    <property type="entry name" value="Topo_IIA_B_C"/>
</dbReference>
<dbReference type="GO" id="GO:0005524">
    <property type="term" value="F:ATP binding"/>
    <property type="evidence" value="ECO:0007669"/>
    <property type="project" value="UniProtKB-KW"/>
</dbReference>
<evidence type="ECO:0000259" key="9">
    <source>
        <dbReference type="PROSITE" id="PS50880"/>
    </source>
</evidence>
<dbReference type="AlphaFoldDB" id="A0A3B0SLA4"/>
<feature type="domain" description="Toprim" evidence="9">
    <location>
        <begin position="68"/>
        <end position="182"/>
    </location>
</feature>
<evidence type="ECO:0000313" key="10">
    <source>
        <dbReference type="EMBL" id="VAW06228.1"/>
    </source>
</evidence>
<dbReference type="Pfam" id="PF00986">
    <property type="entry name" value="DNA_gyraseB_C"/>
    <property type="match status" value="1"/>
</dbReference>
<dbReference type="InterPro" id="IPR013760">
    <property type="entry name" value="Topo_IIA-like_dom_sf"/>
</dbReference>
<evidence type="ECO:0000256" key="6">
    <source>
        <dbReference type="ARBA" id="ARBA00023029"/>
    </source>
</evidence>
<dbReference type="GO" id="GO:0005694">
    <property type="term" value="C:chromosome"/>
    <property type="evidence" value="ECO:0007669"/>
    <property type="project" value="InterPro"/>
</dbReference>
<gene>
    <name evidence="10" type="ORF">MNBD_ALPHA01-1145</name>
</gene>
<evidence type="ECO:0000256" key="3">
    <source>
        <dbReference type="ARBA" id="ARBA00022741"/>
    </source>
</evidence>
<dbReference type="PANTHER" id="PTHR45866">
    <property type="entry name" value="DNA GYRASE/TOPOISOMERASE SUBUNIT B"/>
    <property type="match status" value="1"/>
</dbReference>
<dbReference type="InterPro" id="IPR005737">
    <property type="entry name" value="TopoIV_B_Gneg"/>
</dbReference>
<protein>
    <submittedName>
        <fullName evidence="10">Topoisomerase IV subunit B</fullName>
        <ecNumber evidence="10">5.99.1.-</ecNumber>
    </submittedName>
</protein>
<sequence>AIRDHFDHWLSGSPAMANDLLAWTLERAEERLRRREEKDVKRKTATNKRKLRLPGKLADCSQDAPFGTEIYIVEGDSAGGSAKQARDRKTQAILPIRGKILNVASATRDKIRGNQEIADITLALGCGAGDKYDEEALRYEKIIIMTDADVDGAHIATLLITLFYQEMPELIKNGHLYLAQPPLFRIAQGGTVFYARDDAHKDELMETEFKGRGRIEISRFKGLGEMPAAQLKETTMKREKRTLLRVVIPEGARLETAERVDQLMGKKPELRFQFIQENADKVAELDI</sequence>
<dbReference type="InterPro" id="IPR006171">
    <property type="entry name" value="TOPRIM_dom"/>
</dbReference>
<keyword evidence="2" id="KW-0479">Metal-binding</keyword>
<keyword evidence="8 10" id="KW-0413">Isomerase</keyword>
<dbReference type="InterPro" id="IPR018522">
    <property type="entry name" value="TopoIIA_CS"/>
</dbReference>
<dbReference type="EMBL" id="UOEJ01000232">
    <property type="protein sequence ID" value="VAW06228.1"/>
    <property type="molecule type" value="Genomic_DNA"/>
</dbReference>
<dbReference type="PRINTS" id="PR00418">
    <property type="entry name" value="TPI2FAMILY"/>
</dbReference>
<dbReference type="InterPro" id="IPR001241">
    <property type="entry name" value="Topo_IIA"/>
</dbReference>
<dbReference type="Gene3D" id="3.40.50.670">
    <property type="match status" value="1"/>
</dbReference>
<keyword evidence="4" id="KW-0067">ATP-binding</keyword>